<keyword evidence="2 4" id="KW-0238">DNA-binding</keyword>
<accession>A0A7K1FTB2</accession>
<dbReference type="PRINTS" id="PR00455">
    <property type="entry name" value="HTHTETR"/>
</dbReference>
<keyword evidence="3" id="KW-0804">Transcription</keyword>
<reference evidence="6 7" key="1">
    <citation type="submission" date="2019-11" db="EMBL/GenBank/DDBJ databases">
        <authorList>
            <person name="Jiang L.-Q."/>
        </authorList>
    </citation>
    <scope>NUCLEOTIDE SEQUENCE [LARGE SCALE GENOMIC DNA]</scope>
    <source>
        <strain evidence="6 7">YIM 132087</strain>
    </source>
</reference>
<feature type="DNA-binding region" description="H-T-H motif" evidence="4">
    <location>
        <begin position="26"/>
        <end position="45"/>
    </location>
</feature>
<sequence length="184" mass="19595">MPTDTRERILRALRHLLATGGTDAVTLEAVAAQAGVSKGGLLYHFPSKAALYAGLLDAVRDSVRREMAEATERSGAARGFLEYSEPTEDDEAGFFTSLIAAVRTGSSAEAGTGTETDGVGPGEQLVEIFREWEDPMRAAVPDPVQAEIIRLVGYGLYFGALAGLPPVPDTLLTQVFDRVLDEPS</sequence>
<dbReference type="GO" id="GO:0000976">
    <property type="term" value="F:transcription cis-regulatory region binding"/>
    <property type="evidence" value="ECO:0007669"/>
    <property type="project" value="TreeGrafter"/>
</dbReference>
<dbReference type="RefSeq" id="WP_154771395.1">
    <property type="nucleotide sequence ID" value="NZ_WLYK01000019.1"/>
</dbReference>
<dbReference type="PROSITE" id="PS50977">
    <property type="entry name" value="HTH_TETR_2"/>
    <property type="match status" value="1"/>
</dbReference>
<evidence type="ECO:0000313" key="7">
    <source>
        <dbReference type="Proteomes" id="UP000460221"/>
    </source>
</evidence>
<dbReference type="GO" id="GO:0003700">
    <property type="term" value="F:DNA-binding transcription factor activity"/>
    <property type="evidence" value="ECO:0007669"/>
    <property type="project" value="TreeGrafter"/>
</dbReference>
<dbReference type="AlphaFoldDB" id="A0A7K1FTB2"/>
<evidence type="ECO:0000256" key="2">
    <source>
        <dbReference type="ARBA" id="ARBA00023125"/>
    </source>
</evidence>
<organism evidence="6 7">
    <name type="scientific">Nakamurella alba</name>
    <dbReference type="NCBI Taxonomy" id="2665158"/>
    <lineage>
        <taxon>Bacteria</taxon>
        <taxon>Bacillati</taxon>
        <taxon>Actinomycetota</taxon>
        <taxon>Actinomycetes</taxon>
        <taxon>Nakamurellales</taxon>
        <taxon>Nakamurellaceae</taxon>
        <taxon>Nakamurella</taxon>
    </lineage>
</organism>
<dbReference type="Pfam" id="PF17937">
    <property type="entry name" value="TetR_C_28"/>
    <property type="match status" value="1"/>
</dbReference>
<dbReference type="InterPro" id="IPR041479">
    <property type="entry name" value="TetR_CgmR_C"/>
</dbReference>
<dbReference type="PANTHER" id="PTHR30055:SF234">
    <property type="entry name" value="HTH-TYPE TRANSCRIPTIONAL REGULATOR BETI"/>
    <property type="match status" value="1"/>
</dbReference>
<dbReference type="Proteomes" id="UP000460221">
    <property type="component" value="Unassembled WGS sequence"/>
</dbReference>
<dbReference type="InterPro" id="IPR050109">
    <property type="entry name" value="HTH-type_TetR-like_transc_reg"/>
</dbReference>
<protein>
    <submittedName>
        <fullName evidence="6">TetR family transcriptional regulator</fullName>
    </submittedName>
</protein>
<dbReference type="InterPro" id="IPR001647">
    <property type="entry name" value="HTH_TetR"/>
</dbReference>
<evidence type="ECO:0000313" key="6">
    <source>
        <dbReference type="EMBL" id="MTD17397.1"/>
    </source>
</evidence>
<feature type="domain" description="HTH tetR-type" evidence="5">
    <location>
        <begin position="3"/>
        <end position="63"/>
    </location>
</feature>
<dbReference type="EMBL" id="WLYK01000019">
    <property type="protein sequence ID" value="MTD17397.1"/>
    <property type="molecule type" value="Genomic_DNA"/>
</dbReference>
<gene>
    <name evidence="6" type="ORF">GIS00_26040</name>
</gene>
<dbReference type="InterPro" id="IPR009057">
    <property type="entry name" value="Homeodomain-like_sf"/>
</dbReference>
<evidence type="ECO:0000259" key="5">
    <source>
        <dbReference type="PROSITE" id="PS50977"/>
    </source>
</evidence>
<proteinExistence type="predicted"/>
<dbReference type="Pfam" id="PF00440">
    <property type="entry name" value="TetR_N"/>
    <property type="match status" value="1"/>
</dbReference>
<dbReference type="SUPFAM" id="SSF46689">
    <property type="entry name" value="Homeodomain-like"/>
    <property type="match status" value="1"/>
</dbReference>
<evidence type="ECO:0000256" key="4">
    <source>
        <dbReference type="PROSITE-ProRule" id="PRU00335"/>
    </source>
</evidence>
<keyword evidence="7" id="KW-1185">Reference proteome</keyword>
<evidence type="ECO:0000256" key="3">
    <source>
        <dbReference type="ARBA" id="ARBA00023163"/>
    </source>
</evidence>
<comment type="caution">
    <text evidence="6">The sequence shown here is derived from an EMBL/GenBank/DDBJ whole genome shotgun (WGS) entry which is preliminary data.</text>
</comment>
<evidence type="ECO:0000256" key="1">
    <source>
        <dbReference type="ARBA" id="ARBA00023015"/>
    </source>
</evidence>
<keyword evidence="1" id="KW-0805">Transcription regulation</keyword>
<dbReference type="PANTHER" id="PTHR30055">
    <property type="entry name" value="HTH-TYPE TRANSCRIPTIONAL REGULATOR RUTR"/>
    <property type="match status" value="1"/>
</dbReference>
<dbReference type="Gene3D" id="1.10.357.10">
    <property type="entry name" value="Tetracycline Repressor, domain 2"/>
    <property type="match status" value="1"/>
</dbReference>
<name>A0A7K1FTB2_9ACTN</name>